<feature type="active site" evidence="11">
    <location>
        <position position="162"/>
    </location>
</feature>
<keyword evidence="15" id="KW-1185">Reference proteome</keyword>
<dbReference type="InterPro" id="IPR003755">
    <property type="entry name" value="HPr(Ser)_kin/Pase"/>
</dbReference>
<feature type="binding site" evidence="11">
    <location>
        <position position="163"/>
    </location>
    <ligand>
        <name>Mg(2+)</name>
        <dbReference type="ChEBI" id="CHEBI:18420"/>
    </ligand>
</feature>
<dbReference type="InterPro" id="IPR027417">
    <property type="entry name" value="P-loop_NTPase"/>
</dbReference>
<evidence type="ECO:0000256" key="4">
    <source>
        <dbReference type="ARBA" id="ARBA00022679"/>
    </source>
</evidence>
<dbReference type="InterPro" id="IPR011126">
    <property type="entry name" value="Hpr_kin/Pase_Hpr_N"/>
</dbReference>
<keyword evidence="3 11" id="KW-0723">Serine/threonine-protein kinase</keyword>
<feature type="domain" description="HPr kinase/phosphorylase C-terminal" evidence="13">
    <location>
        <begin position="133"/>
        <end position="301"/>
    </location>
</feature>
<comment type="miscellaneous">
    <text evidence="11">Both phosphorylation and phosphorolysis are carried out by the same active site and suggest a common mechanism for both reactions.</text>
</comment>
<evidence type="ECO:0000256" key="2">
    <source>
        <dbReference type="ARBA" id="ARBA00006883"/>
    </source>
</evidence>
<evidence type="ECO:0000256" key="8">
    <source>
        <dbReference type="ARBA" id="ARBA00023268"/>
    </source>
</evidence>
<evidence type="ECO:0000259" key="12">
    <source>
        <dbReference type="Pfam" id="PF02603"/>
    </source>
</evidence>
<keyword evidence="11" id="KW-0460">Magnesium</keyword>
<keyword evidence="4 11" id="KW-0808">Transferase</keyword>
<sequence>MANKVVHTRELIQEVNLELVNTDADTNRVIAVSDINRPGLPLAGFLKYHAVERVQIIGKTEMEFLLSLPEDLRKKRLMGLCASEQTPCLVVSRGQQIPECLFEIVSLQKLPLLRSELATTKLAGRITRFLDQNLAPETLVHGVLVDVYGIGILIQGASGIGKSETALELVKRGHRLVADDAVEISQIEDNILVGTTPPLLKYLLEIRGLGVLNVMTLFGAGAVRTHKKIEMLIKLEAWKDEVAYDRLGLDEEKVRILGTDLTCVTIPVRPGRNLAVIIEVAAMNQRLKRMGYNAARELSEKLLKTLGDDAEMKG</sequence>
<evidence type="ECO:0000256" key="3">
    <source>
        <dbReference type="ARBA" id="ARBA00022527"/>
    </source>
</evidence>
<comment type="catalytic activity">
    <reaction evidence="10 11">
        <text>[HPr protein]-O-phospho-L-serine + phosphate + H(+) = [HPr protein]-L-serine + diphosphate</text>
        <dbReference type="Rhea" id="RHEA:46604"/>
        <dbReference type="Rhea" id="RHEA-COMP:11602"/>
        <dbReference type="Rhea" id="RHEA-COMP:11603"/>
        <dbReference type="ChEBI" id="CHEBI:15378"/>
        <dbReference type="ChEBI" id="CHEBI:29999"/>
        <dbReference type="ChEBI" id="CHEBI:33019"/>
        <dbReference type="ChEBI" id="CHEBI:43474"/>
        <dbReference type="ChEBI" id="CHEBI:83421"/>
    </reaction>
</comment>
<feature type="active site" description="Proton acceptor; for phosphorylation activity. Proton donor; for dephosphorylation activity" evidence="11">
    <location>
        <position position="180"/>
    </location>
</feature>
<feature type="domain" description="HPr(Ser) kinase/phosphorylase N-terminal" evidence="12">
    <location>
        <begin position="7"/>
        <end position="130"/>
    </location>
</feature>
<dbReference type="InterPro" id="IPR028979">
    <property type="entry name" value="Ser_kin/Pase_Hpr-like_N_sf"/>
</dbReference>
<keyword evidence="6 11" id="KW-0418">Kinase</keyword>
<keyword evidence="11" id="KW-0479">Metal-binding</keyword>
<evidence type="ECO:0000256" key="1">
    <source>
        <dbReference type="ARBA" id="ARBA00001120"/>
    </source>
</evidence>
<name>A0ABY4CLG2_9BACL</name>
<feature type="binding site" evidence="11">
    <location>
        <position position="205"/>
    </location>
    <ligand>
        <name>Mg(2+)</name>
        <dbReference type="ChEBI" id="CHEBI:18420"/>
    </ligand>
</feature>
<keyword evidence="7 11" id="KW-0067">ATP-binding</keyword>
<dbReference type="Gene3D" id="3.40.50.300">
    <property type="entry name" value="P-loop containing nucleotide triphosphate hydrolases"/>
    <property type="match status" value="1"/>
</dbReference>
<evidence type="ECO:0000313" key="14">
    <source>
        <dbReference type="EMBL" id="UOF91347.1"/>
    </source>
</evidence>
<keyword evidence="8 11" id="KW-0511">Multifunctional enzyme</keyword>
<evidence type="ECO:0000256" key="6">
    <source>
        <dbReference type="ARBA" id="ARBA00022777"/>
    </source>
</evidence>
<dbReference type="HAMAP" id="MF_01249">
    <property type="entry name" value="HPr_kinase"/>
    <property type="match status" value="1"/>
</dbReference>
<evidence type="ECO:0000256" key="11">
    <source>
        <dbReference type="HAMAP-Rule" id="MF_01249"/>
    </source>
</evidence>
<comment type="function">
    <text evidence="11">Catalyzes the ATP- as well as the pyrophosphate-dependent phosphorylation of a specific serine residue in HPr, a phosphocarrier protein of the phosphoenolpyruvate-dependent sugar phosphotransferase system (PTS). HprK/P also catalyzes the pyrophosphate-producing, inorganic phosphate-dependent dephosphorylation (phosphorolysis) of seryl-phosphorylated HPr (P-Ser-HPr). The two antagonistic activities of HprK/P are regulated by several intracellular metabolites, which change their concentration in response to the absence or presence of rapidly metabolisable carbon sources (glucose, fructose, etc.) in the growth medium. Therefore, by controlling the phosphorylation state of HPr, HPrK/P is a sensor enzyme that plays a major role in the regulation of carbon metabolism and sugar transport: it mediates carbon catabolite repression (CCR), and regulates PTS-catalyzed carbohydrate uptake and inducer exclusion.</text>
</comment>
<dbReference type="InterPro" id="IPR011104">
    <property type="entry name" value="Hpr_kin/Pase_C"/>
</dbReference>
<protein>
    <recommendedName>
        <fullName evidence="11">HPr kinase/phosphorylase</fullName>
        <shortName evidence="11">HPrK/P</shortName>
        <ecNumber evidence="11">2.7.11.-</ecNumber>
        <ecNumber evidence="11">2.7.4.-</ecNumber>
    </recommendedName>
    <alternativeName>
        <fullName evidence="11">HPr(Ser) kinase/phosphorylase</fullName>
    </alternativeName>
</protein>
<dbReference type="PANTHER" id="PTHR30305">
    <property type="entry name" value="PROTEIN YJDM-RELATED"/>
    <property type="match status" value="1"/>
</dbReference>
<keyword evidence="5 11" id="KW-0547">Nucleotide-binding</keyword>
<dbReference type="SUPFAM" id="SSF53795">
    <property type="entry name" value="PEP carboxykinase-like"/>
    <property type="match status" value="1"/>
</dbReference>
<evidence type="ECO:0000313" key="15">
    <source>
        <dbReference type="Proteomes" id="UP000830167"/>
    </source>
</evidence>
<feature type="region of interest" description="Important for the catalytic mechanism of dephosphorylation" evidence="11">
    <location>
        <begin position="267"/>
        <end position="272"/>
    </location>
</feature>
<dbReference type="Pfam" id="PF07475">
    <property type="entry name" value="Hpr_kinase_C"/>
    <property type="match status" value="1"/>
</dbReference>
<reference evidence="14" key="1">
    <citation type="submission" date="2021-12" db="EMBL/GenBank/DDBJ databases">
        <title>Alicyclobacillaceae gen. nov., sp. nov., isolated from chalcocite enrichment system.</title>
        <authorList>
            <person name="Jiang Z."/>
        </authorList>
    </citation>
    <scope>NUCLEOTIDE SEQUENCE</scope>
    <source>
        <strain evidence="14">MYW30-H2</strain>
    </source>
</reference>
<dbReference type="GO" id="GO:0016301">
    <property type="term" value="F:kinase activity"/>
    <property type="evidence" value="ECO:0007669"/>
    <property type="project" value="UniProtKB-KW"/>
</dbReference>
<dbReference type="CDD" id="cd01918">
    <property type="entry name" value="HprK_C"/>
    <property type="match status" value="1"/>
</dbReference>
<dbReference type="Pfam" id="PF02603">
    <property type="entry name" value="Hpr_kinase_N"/>
    <property type="match status" value="1"/>
</dbReference>
<dbReference type="NCBIfam" id="TIGR00679">
    <property type="entry name" value="hpr-ser"/>
    <property type="match status" value="1"/>
</dbReference>
<feature type="active site" evidence="11">
    <location>
        <position position="246"/>
    </location>
</feature>
<dbReference type="RefSeq" id="WP_347438038.1">
    <property type="nucleotide sequence ID" value="NZ_CP089291.1"/>
</dbReference>
<evidence type="ECO:0000256" key="9">
    <source>
        <dbReference type="ARBA" id="ARBA00023277"/>
    </source>
</evidence>
<dbReference type="EMBL" id="CP089291">
    <property type="protein sequence ID" value="UOF91347.1"/>
    <property type="molecule type" value="Genomic_DNA"/>
</dbReference>
<dbReference type="SUPFAM" id="SSF75138">
    <property type="entry name" value="HprK N-terminal domain-like"/>
    <property type="match status" value="1"/>
</dbReference>
<feature type="region of interest" description="Important for the catalytic mechanism of both phosphorylation and dephosphorylation" evidence="11">
    <location>
        <begin position="204"/>
        <end position="213"/>
    </location>
</feature>
<comment type="domain">
    <text evidence="11">The Walker A ATP-binding motif also binds Pi and PPi.</text>
</comment>
<evidence type="ECO:0000256" key="5">
    <source>
        <dbReference type="ARBA" id="ARBA00022741"/>
    </source>
</evidence>
<dbReference type="EC" id="2.7.4.-" evidence="11"/>
<dbReference type="PANTHER" id="PTHR30305:SF1">
    <property type="entry name" value="HPR KINASE_PHOSPHORYLASE"/>
    <property type="match status" value="1"/>
</dbReference>
<dbReference type="EC" id="2.7.11.-" evidence="11"/>
<dbReference type="Gene3D" id="3.40.1390.20">
    <property type="entry name" value="HprK N-terminal domain-like"/>
    <property type="match status" value="1"/>
</dbReference>
<comment type="cofactor">
    <cofactor evidence="11">
        <name>Mg(2+)</name>
        <dbReference type="ChEBI" id="CHEBI:18420"/>
    </cofactor>
</comment>
<organism evidence="14 15">
    <name type="scientific">Fodinisporobacter ferrooxydans</name>
    <dbReference type="NCBI Taxonomy" id="2901836"/>
    <lineage>
        <taxon>Bacteria</taxon>
        <taxon>Bacillati</taxon>
        <taxon>Bacillota</taxon>
        <taxon>Bacilli</taxon>
        <taxon>Bacillales</taxon>
        <taxon>Alicyclobacillaceae</taxon>
        <taxon>Fodinisporobacter</taxon>
    </lineage>
</organism>
<keyword evidence="9 11" id="KW-0119">Carbohydrate metabolism</keyword>
<dbReference type="Proteomes" id="UP000830167">
    <property type="component" value="Chromosome"/>
</dbReference>
<accession>A0ABY4CLG2</accession>
<evidence type="ECO:0000256" key="7">
    <source>
        <dbReference type="ARBA" id="ARBA00022840"/>
    </source>
</evidence>
<evidence type="ECO:0000259" key="13">
    <source>
        <dbReference type="Pfam" id="PF07475"/>
    </source>
</evidence>
<feature type="binding site" evidence="11">
    <location>
        <begin position="156"/>
        <end position="163"/>
    </location>
    <ligand>
        <name>ATP</name>
        <dbReference type="ChEBI" id="CHEBI:30616"/>
    </ligand>
</feature>
<feature type="active site" evidence="11">
    <location>
        <position position="141"/>
    </location>
</feature>
<gene>
    <name evidence="11 14" type="primary">hprK</name>
    <name evidence="14" type="ORF">LSG31_03575</name>
</gene>
<proteinExistence type="inferred from homology"/>
<comment type="catalytic activity">
    <reaction evidence="1 11">
        <text>[HPr protein]-L-serine + ATP = [HPr protein]-O-phospho-L-serine + ADP + H(+)</text>
        <dbReference type="Rhea" id="RHEA:46600"/>
        <dbReference type="Rhea" id="RHEA-COMP:11602"/>
        <dbReference type="Rhea" id="RHEA-COMP:11603"/>
        <dbReference type="ChEBI" id="CHEBI:15378"/>
        <dbReference type="ChEBI" id="CHEBI:29999"/>
        <dbReference type="ChEBI" id="CHEBI:30616"/>
        <dbReference type="ChEBI" id="CHEBI:83421"/>
        <dbReference type="ChEBI" id="CHEBI:456216"/>
    </reaction>
</comment>
<comment type="similarity">
    <text evidence="2 11">Belongs to the HPrK/P family.</text>
</comment>
<comment type="subunit">
    <text evidence="11">Homohexamer.</text>
</comment>
<evidence type="ECO:0000256" key="10">
    <source>
        <dbReference type="ARBA" id="ARBA00047657"/>
    </source>
</evidence>